<comment type="caution">
    <text evidence="2">The sequence shown here is derived from an EMBL/GenBank/DDBJ whole genome shotgun (WGS) entry which is preliminary data.</text>
</comment>
<dbReference type="InterPro" id="IPR002575">
    <property type="entry name" value="Aminoglycoside_PTrfase"/>
</dbReference>
<proteinExistence type="predicted"/>
<feature type="domain" description="Aminoglycoside phosphotransferase" evidence="1">
    <location>
        <begin position="16"/>
        <end position="225"/>
    </location>
</feature>
<accession>A0A5C4VLS0</accession>
<dbReference type="OrthoDB" id="3383851at2"/>
<dbReference type="GO" id="GO:0016740">
    <property type="term" value="F:transferase activity"/>
    <property type="evidence" value="ECO:0007669"/>
    <property type="project" value="UniProtKB-KW"/>
</dbReference>
<dbReference type="Proteomes" id="UP000312512">
    <property type="component" value="Unassembled WGS sequence"/>
</dbReference>
<evidence type="ECO:0000313" key="3">
    <source>
        <dbReference type="Proteomes" id="UP000312512"/>
    </source>
</evidence>
<keyword evidence="2" id="KW-0808">Transferase</keyword>
<dbReference type="SUPFAM" id="SSF56112">
    <property type="entry name" value="Protein kinase-like (PK-like)"/>
    <property type="match status" value="1"/>
</dbReference>
<protein>
    <submittedName>
        <fullName evidence="2">Phosphotransferase</fullName>
    </submittedName>
</protein>
<evidence type="ECO:0000313" key="2">
    <source>
        <dbReference type="EMBL" id="KAB8189384.1"/>
    </source>
</evidence>
<dbReference type="Gene3D" id="3.90.1200.10">
    <property type="match status" value="1"/>
</dbReference>
<name>A0A5C4VLS0_9ACTN</name>
<keyword evidence="3" id="KW-1185">Reference proteome</keyword>
<dbReference type="InterPro" id="IPR011009">
    <property type="entry name" value="Kinase-like_dom_sf"/>
</dbReference>
<evidence type="ECO:0000259" key="1">
    <source>
        <dbReference type="Pfam" id="PF01636"/>
    </source>
</evidence>
<organism evidence="2 3">
    <name type="scientific">Nonomuraea phyllanthi</name>
    <dbReference type="NCBI Taxonomy" id="2219224"/>
    <lineage>
        <taxon>Bacteria</taxon>
        <taxon>Bacillati</taxon>
        <taxon>Actinomycetota</taxon>
        <taxon>Actinomycetes</taxon>
        <taxon>Streptosporangiales</taxon>
        <taxon>Streptosporangiaceae</taxon>
        <taxon>Nonomuraea</taxon>
    </lineage>
</organism>
<sequence length="273" mass="29471">MSVSQVATHDVEIHDEIVIKRYRSWDRLEPHREWTALHLLAEHAPGLAPTPLGADLDGTPPTVVMSRLPGTPLRGQVAGPEQVRALAAALTRLHRTVPAAESLKPAAWHPAAAVAHVRARVAEDPDLGDSPTVRQARALGTAWLSGPSIDRLPADPFPPVLGLADGNRANYLWDAAGARVHLVDWEDSGRADRAFELADLCEHISHADGHLDTDLLLAQLDLSAGEAARVREFRRLIALGWLLMLGPGGPATHRNPPGTLDHQARRVLTLLDG</sequence>
<gene>
    <name evidence="2" type="ORF">FH608_040000</name>
</gene>
<reference evidence="2 3" key="1">
    <citation type="submission" date="2019-10" db="EMBL/GenBank/DDBJ databases">
        <title>Nonomuraea sp. nov., isolated from Phyllanthus amarus.</title>
        <authorList>
            <person name="Klykleung N."/>
            <person name="Tanasupawat S."/>
        </authorList>
    </citation>
    <scope>NUCLEOTIDE SEQUENCE [LARGE SCALE GENOMIC DNA]</scope>
    <source>
        <strain evidence="2 3">PA1-10</strain>
    </source>
</reference>
<dbReference type="Pfam" id="PF01636">
    <property type="entry name" value="APH"/>
    <property type="match status" value="1"/>
</dbReference>
<dbReference type="EMBL" id="VDLX02000020">
    <property type="protein sequence ID" value="KAB8189384.1"/>
    <property type="molecule type" value="Genomic_DNA"/>
</dbReference>
<dbReference type="AlphaFoldDB" id="A0A5C4VLS0"/>
<dbReference type="RefSeq" id="WP_139635626.1">
    <property type="nucleotide sequence ID" value="NZ_VDLX02000020.1"/>
</dbReference>